<dbReference type="AlphaFoldDB" id="A0A834WHM7"/>
<accession>A0A834WHM7</accession>
<protein>
    <recommendedName>
        <fullName evidence="3">RNase H type-1 domain-containing protein</fullName>
    </recommendedName>
</protein>
<evidence type="ECO:0008006" key="3">
    <source>
        <dbReference type="Google" id="ProtNLM"/>
    </source>
</evidence>
<dbReference type="EMBL" id="JAAIUW010000008">
    <property type="protein sequence ID" value="KAF7821208.1"/>
    <property type="molecule type" value="Genomic_DNA"/>
</dbReference>
<dbReference type="OrthoDB" id="1906820at2759"/>
<keyword evidence="2" id="KW-1185">Reference proteome</keyword>
<evidence type="ECO:0000313" key="1">
    <source>
        <dbReference type="EMBL" id="KAF7821208.1"/>
    </source>
</evidence>
<name>A0A834WHM7_9FABA</name>
<sequence length="163" mass="18394">MRSAREILSTCEALANLELDVDRNCLTCKVEEENCLDALIGCSSLSEFWRGTNYAFVNECKEGIDFLEWLYMALTQWNDKQAKMFAIATQRINNSDDDTVDQRDSTISSGINSDRNNTGQCLMAMTKRIEIMASIDYLEAVAILEGMQLAKIMSCNYVVIKSD</sequence>
<organism evidence="1 2">
    <name type="scientific">Senna tora</name>
    <dbReference type="NCBI Taxonomy" id="362788"/>
    <lineage>
        <taxon>Eukaryota</taxon>
        <taxon>Viridiplantae</taxon>
        <taxon>Streptophyta</taxon>
        <taxon>Embryophyta</taxon>
        <taxon>Tracheophyta</taxon>
        <taxon>Spermatophyta</taxon>
        <taxon>Magnoliopsida</taxon>
        <taxon>eudicotyledons</taxon>
        <taxon>Gunneridae</taxon>
        <taxon>Pentapetalae</taxon>
        <taxon>rosids</taxon>
        <taxon>fabids</taxon>
        <taxon>Fabales</taxon>
        <taxon>Fabaceae</taxon>
        <taxon>Caesalpinioideae</taxon>
        <taxon>Cassia clade</taxon>
        <taxon>Senna</taxon>
    </lineage>
</organism>
<reference evidence="1" key="1">
    <citation type="submission" date="2020-09" db="EMBL/GenBank/DDBJ databases">
        <title>Genome-Enabled Discovery of Anthraquinone Biosynthesis in Senna tora.</title>
        <authorList>
            <person name="Kang S.-H."/>
            <person name="Pandey R.P."/>
            <person name="Lee C.-M."/>
            <person name="Sim J.-S."/>
            <person name="Jeong J.-T."/>
            <person name="Choi B.-S."/>
            <person name="Jung M."/>
            <person name="Ginzburg D."/>
            <person name="Zhao K."/>
            <person name="Won S.Y."/>
            <person name="Oh T.-J."/>
            <person name="Yu Y."/>
            <person name="Kim N.-H."/>
            <person name="Lee O.R."/>
            <person name="Lee T.-H."/>
            <person name="Bashyal P."/>
            <person name="Kim T.-S."/>
            <person name="Lee W.-H."/>
            <person name="Kawkins C."/>
            <person name="Kim C.-K."/>
            <person name="Kim J.S."/>
            <person name="Ahn B.O."/>
            <person name="Rhee S.Y."/>
            <person name="Sohng J.K."/>
        </authorList>
    </citation>
    <scope>NUCLEOTIDE SEQUENCE</scope>
    <source>
        <tissue evidence="1">Leaf</tissue>
    </source>
</reference>
<proteinExistence type="predicted"/>
<evidence type="ECO:0000313" key="2">
    <source>
        <dbReference type="Proteomes" id="UP000634136"/>
    </source>
</evidence>
<comment type="caution">
    <text evidence="1">The sequence shown here is derived from an EMBL/GenBank/DDBJ whole genome shotgun (WGS) entry which is preliminary data.</text>
</comment>
<dbReference type="Proteomes" id="UP000634136">
    <property type="component" value="Unassembled WGS sequence"/>
</dbReference>
<gene>
    <name evidence="1" type="ORF">G2W53_026663</name>
</gene>